<feature type="region of interest" description="Disordered" evidence="1">
    <location>
        <begin position="32"/>
        <end position="53"/>
    </location>
</feature>
<dbReference type="EMBL" id="JANPWB010000011">
    <property type="protein sequence ID" value="KAJ1130982.1"/>
    <property type="molecule type" value="Genomic_DNA"/>
</dbReference>
<sequence length="145" mass="16618">MDQSHPASVLVACLSTLVNLHTRAPVTLYERQQEEERWHQDRGAALDRKEESRSCKAWEPKVPTVGEISTMFLKSTRLCEDSQESRSVYIPKVLHVTRSVVMQRAREGIMQLQSIHSALPVTPQLRHKTQLYQLPDMLSHYGIPS</sequence>
<name>A0AAV7PUP8_PLEWA</name>
<keyword evidence="3" id="KW-1185">Reference proteome</keyword>
<evidence type="ECO:0000313" key="3">
    <source>
        <dbReference type="Proteomes" id="UP001066276"/>
    </source>
</evidence>
<proteinExistence type="predicted"/>
<evidence type="ECO:0000256" key="1">
    <source>
        <dbReference type="SAM" id="MobiDB-lite"/>
    </source>
</evidence>
<reference evidence="2" key="1">
    <citation type="journal article" date="2022" name="bioRxiv">
        <title>Sequencing and chromosome-scale assembly of the giantPleurodeles waltlgenome.</title>
        <authorList>
            <person name="Brown T."/>
            <person name="Elewa A."/>
            <person name="Iarovenko S."/>
            <person name="Subramanian E."/>
            <person name="Araus A.J."/>
            <person name="Petzold A."/>
            <person name="Susuki M."/>
            <person name="Suzuki K.-i.T."/>
            <person name="Hayashi T."/>
            <person name="Toyoda A."/>
            <person name="Oliveira C."/>
            <person name="Osipova E."/>
            <person name="Leigh N.D."/>
            <person name="Simon A."/>
            <person name="Yun M.H."/>
        </authorList>
    </citation>
    <scope>NUCLEOTIDE SEQUENCE</scope>
    <source>
        <strain evidence="2">20211129_DDA</strain>
        <tissue evidence="2">Liver</tissue>
    </source>
</reference>
<protein>
    <submittedName>
        <fullName evidence="2">Uncharacterized protein</fullName>
    </submittedName>
</protein>
<dbReference type="Proteomes" id="UP001066276">
    <property type="component" value="Chromosome 7"/>
</dbReference>
<comment type="caution">
    <text evidence="2">The sequence shown here is derived from an EMBL/GenBank/DDBJ whole genome shotgun (WGS) entry which is preliminary data.</text>
</comment>
<dbReference type="AlphaFoldDB" id="A0AAV7PUP8"/>
<accession>A0AAV7PUP8</accession>
<evidence type="ECO:0000313" key="2">
    <source>
        <dbReference type="EMBL" id="KAJ1130982.1"/>
    </source>
</evidence>
<organism evidence="2 3">
    <name type="scientific">Pleurodeles waltl</name>
    <name type="common">Iberian ribbed newt</name>
    <dbReference type="NCBI Taxonomy" id="8319"/>
    <lineage>
        <taxon>Eukaryota</taxon>
        <taxon>Metazoa</taxon>
        <taxon>Chordata</taxon>
        <taxon>Craniata</taxon>
        <taxon>Vertebrata</taxon>
        <taxon>Euteleostomi</taxon>
        <taxon>Amphibia</taxon>
        <taxon>Batrachia</taxon>
        <taxon>Caudata</taxon>
        <taxon>Salamandroidea</taxon>
        <taxon>Salamandridae</taxon>
        <taxon>Pleurodelinae</taxon>
        <taxon>Pleurodeles</taxon>
    </lineage>
</organism>
<gene>
    <name evidence="2" type="ORF">NDU88_009325</name>
</gene>